<name>A0A1J5RSF1_9ZZZZ</name>
<dbReference type="InterPro" id="IPR022742">
    <property type="entry name" value="Hydrolase_4"/>
</dbReference>
<keyword evidence="2" id="KW-0378">Hydrolase</keyword>
<dbReference type="InterPro" id="IPR000073">
    <property type="entry name" value="AB_hydrolase_1"/>
</dbReference>
<feature type="domain" description="Serine aminopeptidase S33" evidence="1">
    <location>
        <begin position="204"/>
        <end position="250"/>
    </location>
</feature>
<dbReference type="PANTHER" id="PTHR12277:SF81">
    <property type="entry name" value="PROTEIN ABHD13"/>
    <property type="match status" value="1"/>
</dbReference>
<comment type="caution">
    <text evidence="2">The sequence shown here is derived from an EMBL/GenBank/DDBJ whole genome shotgun (WGS) entry which is preliminary data.</text>
</comment>
<feature type="domain" description="Serine aminopeptidase S33" evidence="1">
    <location>
        <begin position="71"/>
        <end position="177"/>
    </location>
</feature>
<gene>
    <name evidence="2" type="primary">rutD_7</name>
    <name evidence="2" type="ORF">GALL_231280</name>
</gene>
<dbReference type="InterPro" id="IPR029058">
    <property type="entry name" value="AB_hydrolase_fold"/>
</dbReference>
<dbReference type="Pfam" id="PF12146">
    <property type="entry name" value="Hydrolase_4"/>
    <property type="match status" value="2"/>
</dbReference>
<sequence length="273" mass="30556">MGILGIAFVSACIYFWSMQQHYIFEPTNVLQTTPERVGLKADELHIKSGTGSDSGELFSWWIPADANDAPTMLYLHGNDKNVGYYRELEYARMMHKLGYNVLMIDYRGYGKSTGGQPSEAKVYEDAESAWNYLVRQRALMPNRIFIYGHSLGGAIAIDLAVHHPEAAGIIEESSFTTMAAMSDIDYGFMPTSLLIHERFDSLSKIAQLKIPLLIIHGTWDKTVPPGMAQQLYDAAPEPKTLKLIKGGDHEDNCSVARVECRQIFSSFVSQNLH</sequence>
<dbReference type="GO" id="GO:0016787">
    <property type="term" value="F:hydrolase activity"/>
    <property type="evidence" value="ECO:0007669"/>
    <property type="project" value="UniProtKB-KW"/>
</dbReference>
<dbReference type="Gene3D" id="3.40.50.1820">
    <property type="entry name" value="alpha/beta hydrolase"/>
    <property type="match status" value="1"/>
</dbReference>
<protein>
    <submittedName>
        <fullName evidence="2">Putative aminoacrylate hydrolase RutD</fullName>
    </submittedName>
</protein>
<dbReference type="SUPFAM" id="SSF53474">
    <property type="entry name" value="alpha/beta-Hydrolases"/>
    <property type="match status" value="1"/>
</dbReference>
<evidence type="ECO:0000259" key="1">
    <source>
        <dbReference type="Pfam" id="PF12146"/>
    </source>
</evidence>
<organism evidence="2">
    <name type="scientific">mine drainage metagenome</name>
    <dbReference type="NCBI Taxonomy" id="410659"/>
    <lineage>
        <taxon>unclassified sequences</taxon>
        <taxon>metagenomes</taxon>
        <taxon>ecological metagenomes</taxon>
    </lineage>
</organism>
<dbReference type="EMBL" id="MLJW01000177">
    <property type="protein sequence ID" value="OIQ94895.1"/>
    <property type="molecule type" value="Genomic_DNA"/>
</dbReference>
<reference evidence="2" key="1">
    <citation type="submission" date="2016-10" db="EMBL/GenBank/DDBJ databases">
        <title>Sequence of Gallionella enrichment culture.</title>
        <authorList>
            <person name="Poehlein A."/>
            <person name="Muehling M."/>
            <person name="Daniel R."/>
        </authorList>
    </citation>
    <scope>NUCLEOTIDE SEQUENCE</scope>
</reference>
<proteinExistence type="predicted"/>
<dbReference type="AlphaFoldDB" id="A0A1J5RSF1"/>
<dbReference type="PRINTS" id="PR00111">
    <property type="entry name" value="ABHYDROLASE"/>
</dbReference>
<evidence type="ECO:0000313" key="2">
    <source>
        <dbReference type="EMBL" id="OIQ94895.1"/>
    </source>
</evidence>
<accession>A0A1J5RSF1</accession>
<dbReference type="PANTHER" id="PTHR12277">
    <property type="entry name" value="ALPHA/BETA HYDROLASE DOMAIN-CONTAINING PROTEIN"/>
    <property type="match status" value="1"/>
</dbReference>